<evidence type="ECO:0000313" key="2">
    <source>
        <dbReference type="Proteomes" id="UP000230833"/>
    </source>
</evidence>
<protein>
    <recommendedName>
        <fullName evidence="3">t-SNARE coiled-coil homology domain-containing protein</fullName>
    </recommendedName>
</protein>
<sequence length="124" mass="14667">MKTINQKQKRVKITTTKRDQYTVVLEDLRANFRVFGEALAGLSGRVDEEFEKMGERFEAIDRRFEAIDKRFDGIDKKLDSHSEMIAQLMIDVNEIKSDLKQKVNRDEFARLEKRVIMLERRMVA</sequence>
<dbReference type="Gene3D" id="6.10.250.2540">
    <property type="match status" value="1"/>
</dbReference>
<dbReference type="EMBL" id="PCYL01000016">
    <property type="protein sequence ID" value="PIR46984.1"/>
    <property type="molecule type" value="Genomic_DNA"/>
</dbReference>
<dbReference type="SUPFAM" id="SSF58064">
    <property type="entry name" value="Influenza hemagglutinin (stalk)"/>
    <property type="match status" value="1"/>
</dbReference>
<evidence type="ECO:0000313" key="1">
    <source>
        <dbReference type="EMBL" id="PIR46984.1"/>
    </source>
</evidence>
<reference evidence="1 2" key="1">
    <citation type="submission" date="2017-09" db="EMBL/GenBank/DDBJ databases">
        <title>Depth-based differentiation of microbial function through sediment-hosted aquifers and enrichment of novel symbionts in the deep terrestrial subsurface.</title>
        <authorList>
            <person name="Probst A.J."/>
            <person name="Ladd B."/>
            <person name="Jarett J.K."/>
            <person name="Geller-Mcgrath D.E."/>
            <person name="Sieber C.M."/>
            <person name="Emerson J.B."/>
            <person name="Anantharaman K."/>
            <person name="Thomas B.C."/>
            <person name="Malmstrom R."/>
            <person name="Stieglmeier M."/>
            <person name="Klingl A."/>
            <person name="Woyke T."/>
            <person name="Ryan C.M."/>
            <person name="Banfield J.F."/>
        </authorList>
    </citation>
    <scope>NUCLEOTIDE SEQUENCE [LARGE SCALE GENOMIC DNA]</scope>
    <source>
        <strain evidence="1">CG10_big_fil_rev_8_21_14_0_10_45_14</strain>
    </source>
</reference>
<dbReference type="AlphaFoldDB" id="A0A2H0RLV5"/>
<evidence type="ECO:0008006" key="3">
    <source>
        <dbReference type="Google" id="ProtNLM"/>
    </source>
</evidence>
<gene>
    <name evidence="1" type="ORF">COV07_01460</name>
</gene>
<accession>A0A2H0RLV5</accession>
<proteinExistence type="predicted"/>
<comment type="caution">
    <text evidence="1">The sequence shown here is derived from an EMBL/GenBank/DDBJ whole genome shotgun (WGS) entry which is preliminary data.</text>
</comment>
<name>A0A2H0RLV5_9BACT</name>
<organism evidence="1 2">
    <name type="scientific">Candidatus Vogelbacteria bacterium CG10_big_fil_rev_8_21_14_0_10_45_14</name>
    <dbReference type="NCBI Taxonomy" id="1975042"/>
    <lineage>
        <taxon>Bacteria</taxon>
        <taxon>Candidatus Vogeliibacteriota</taxon>
    </lineage>
</organism>
<dbReference type="Proteomes" id="UP000230833">
    <property type="component" value="Unassembled WGS sequence"/>
</dbReference>